<feature type="domain" description="C2H2-type" evidence="6">
    <location>
        <begin position="199"/>
        <end position="229"/>
    </location>
</feature>
<dbReference type="STRING" id="1262450.S3C3Y3"/>
<name>S3C3Y3_OPHP1</name>
<dbReference type="SUPFAM" id="SSF57667">
    <property type="entry name" value="beta-beta-alpha zinc fingers"/>
    <property type="match status" value="3"/>
</dbReference>
<evidence type="ECO:0000256" key="1">
    <source>
        <dbReference type="ARBA" id="ARBA00022723"/>
    </source>
</evidence>
<feature type="domain" description="C2H2-type" evidence="6">
    <location>
        <begin position="228"/>
        <end position="258"/>
    </location>
</feature>
<feature type="domain" description="C2H2-type" evidence="6">
    <location>
        <begin position="83"/>
        <end position="113"/>
    </location>
</feature>
<dbReference type="HOGENOM" id="CLU_053382_0_0_1"/>
<accession>S3C3Y3</accession>
<dbReference type="Pfam" id="PF12874">
    <property type="entry name" value="zf-met"/>
    <property type="match status" value="4"/>
</dbReference>
<feature type="domain" description="C2H2-type" evidence="6">
    <location>
        <begin position="170"/>
        <end position="195"/>
    </location>
</feature>
<dbReference type="PROSITE" id="PS00028">
    <property type="entry name" value="ZINC_FINGER_C2H2_1"/>
    <property type="match status" value="1"/>
</dbReference>
<dbReference type="Pfam" id="PF12171">
    <property type="entry name" value="zf-C2H2_jaz"/>
    <property type="match status" value="1"/>
</dbReference>
<dbReference type="EMBL" id="KE148150">
    <property type="protein sequence ID" value="EPE07507.1"/>
    <property type="molecule type" value="Genomic_DNA"/>
</dbReference>
<evidence type="ECO:0000256" key="2">
    <source>
        <dbReference type="ARBA" id="ARBA00022737"/>
    </source>
</evidence>
<feature type="domain" description="C2H2-type" evidence="6">
    <location>
        <begin position="257"/>
        <end position="287"/>
    </location>
</feature>
<gene>
    <name evidence="7" type="ORF">F503_00229</name>
</gene>
<evidence type="ECO:0000256" key="5">
    <source>
        <dbReference type="PROSITE-ProRule" id="PRU00042"/>
    </source>
</evidence>
<evidence type="ECO:0000313" key="7">
    <source>
        <dbReference type="EMBL" id="EPE07507.1"/>
    </source>
</evidence>
<dbReference type="eggNOG" id="KOG1721">
    <property type="taxonomic scope" value="Eukaryota"/>
</dbReference>
<keyword evidence="1" id="KW-0479">Metal-binding</keyword>
<dbReference type="GO" id="GO:0005634">
    <property type="term" value="C:nucleus"/>
    <property type="evidence" value="ECO:0007669"/>
    <property type="project" value="TreeGrafter"/>
</dbReference>
<dbReference type="GO" id="GO:0008270">
    <property type="term" value="F:zinc ion binding"/>
    <property type="evidence" value="ECO:0007669"/>
    <property type="project" value="UniProtKB-KW"/>
</dbReference>
<organism evidence="7 8">
    <name type="scientific">Ophiostoma piceae (strain UAMH 11346)</name>
    <name type="common">Sap stain fungus</name>
    <dbReference type="NCBI Taxonomy" id="1262450"/>
    <lineage>
        <taxon>Eukaryota</taxon>
        <taxon>Fungi</taxon>
        <taxon>Dikarya</taxon>
        <taxon>Ascomycota</taxon>
        <taxon>Pezizomycotina</taxon>
        <taxon>Sordariomycetes</taxon>
        <taxon>Sordariomycetidae</taxon>
        <taxon>Ophiostomatales</taxon>
        <taxon>Ophiostomataceae</taxon>
        <taxon>Ophiostoma</taxon>
    </lineage>
</organism>
<keyword evidence="4" id="KW-0862">Zinc</keyword>
<dbReference type="InterPro" id="IPR036236">
    <property type="entry name" value="Znf_C2H2_sf"/>
</dbReference>
<dbReference type="GO" id="GO:0043565">
    <property type="term" value="F:sequence-specific DNA binding"/>
    <property type="evidence" value="ECO:0007669"/>
    <property type="project" value="TreeGrafter"/>
</dbReference>
<evidence type="ECO:0000313" key="8">
    <source>
        <dbReference type="Proteomes" id="UP000016923"/>
    </source>
</evidence>
<dbReference type="InterPro" id="IPR013087">
    <property type="entry name" value="Znf_C2H2_type"/>
</dbReference>
<dbReference type="Proteomes" id="UP000016923">
    <property type="component" value="Unassembled WGS sequence"/>
</dbReference>
<dbReference type="OrthoDB" id="6105938at2759"/>
<dbReference type="InterPro" id="IPR022755">
    <property type="entry name" value="Znf_C2H2_jaz"/>
</dbReference>
<dbReference type="AlphaFoldDB" id="S3C3Y3"/>
<keyword evidence="3 5" id="KW-0863">Zinc-finger</keyword>
<protein>
    <submittedName>
        <fullName evidence="7">Zinc finger protein 135-like protein</fullName>
    </submittedName>
</protein>
<dbReference type="PANTHER" id="PTHR24408">
    <property type="entry name" value="ZINC FINGER PROTEIN"/>
    <property type="match status" value="1"/>
</dbReference>
<dbReference type="SMART" id="SM00355">
    <property type="entry name" value="ZnF_C2H2"/>
    <property type="match status" value="8"/>
</dbReference>
<feature type="domain" description="C2H2-type" evidence="6">
    <location>
        <begin position="3"/>
        <end position="31"/>
    </location>
</feature>
<feature type="domain" description="C2H2-type" evidence="6">
    <location>
        <begin position="290"/>
        <end position="319"/>
    </location>
</feature>
<evidence type="ECO:0000256" key="3">
    <source>
        <dbReference type="ARBA" id="ARBA00022771"/>
    </source>
</evidence>
<dbReference type="PROSITE" id="PS50157">
    <property type="entry name" value="ZINC_FINGER_C2H2_2"/>
    <property type="match status" value="7"/>
</dbReference>
<dbReference type="Pfam" id="PF13912">
    <property type="entry name" value="zf-C2H2_6"/>
    <property type="match status" value="1"/>
</dbReference>
<dbReference type="PANTHER" id="PTHR24408:SF58">
    <property type="entry name" value="TRANSCRIPTION FACTOR (TFIIIA), PUTATIVE (AFU_ORTHOLOGUE AFUA_1G05150)-RELATED"/>
    <property type="match status" value="1"/>
</dbReference>
<dbReference type="Gene3D" id="3.30.160.60">
    <property type="entry name" value="Classic Zinc Finger"/>
    <property type="match status" value="5"/>
</dbReference>
<dbReference type="GO" id="GO:0000981">
    <property type="term" value="F:DNA-binding transcription factor activity, RNA polymerase II-specific"/>
    <property type="evidence" value="ECO:0007669"/>
    <property type="project" value="TreeGrafter"/>
</dbReference>
<keyword evidence="8" id="KW-1185">Reference proteome</keyword>
<evidence type="ECO:0000259" key="6">
    <source>
        <dbReference type="PROSITE" id="PS50157"/>
    </source>
</evidence>
<reference evidence="7 8" key="1">
    <citation type="journal article" date="2013" name="BMC Genomics">
        <title>The genome and transcriptome of the pine saprophyte Ophiostoma piceae, and a comparison with the bark beetle-associated pine pathogen Grosmannia clavigera.</title>
        <authorList>
            <person name="Haridas S."/>
            <person name="Wang Y."/>
            <person name="Lim L."/>
            <person name="Massoumi Alamouti S."/>
            <person name="Jackman S."/>
            <person name="Docking R."/>
            <person name="Robertson G."/>
            <person name="Birol I."/>
            <person name="Bohlmann J."/>
            <person name="Breuil C."/>
        </authorList>
    </citation>
    <scope>NUCLEOTIDE SEQUENCE [LARGE SCALE GENOMIC DNA]</scope>
    <source>
        <strain evidence="7 8">UAMH 11346</strain>
    </source>
</reference>
<keyword evidence="2" id="KW-0677">Repeat</keyword>
<evidence type="ECO:0000256" key="4">
    <source>
        <dbReference type="ARBA" id="ARBA00022833"/>
    </source>
</evidence>
<sequence length="523" mass="57999">MAFVCDPPCSKTFKTAAARDQHKGNAPKHTGYLDRVQSLALDKIAPAPPPTSLDNASLSRSFNTALVLFSEPKGKGKQKEEPFPCASCNIAFVSQEVLDDHFKRSPRHQWVQPACVPCNKTFGTQALLEDHLASSLAHRTLSFMPSGRVFDSGSALNAHLNDSPANKKTFSCTSCNRTFASQLALDDHMKDSPAHKKKIMCLPCNKEFASQSALDDHMRFSPVHKKKFMCLPCNKEFASESALDDHMRDSPAHKKKFMCLPCNKDFASESALQAHVGDSPKHRTSQNTAFPCPSCNRSFGSRDALGMHLKSPKHALASAIAKRDSSDSWDSLDILGIIETPGTSVTAELSPPDTPDAPCAPDTPLDLFFRSFPGFHYNRKESPEESFRKLKMFSQWKTDSKPANKAWQTYQDALVEEVELWFGDTSDIHAWHHLCEAVGISDPPPAIQECKKIVKKTHVNIVDLIDWGRAGSPASRPVKIFKNVFGLSAYTRESAKIFPRGQVVSREGHKNIVLKHLLRTIFT</sequence>
<proteinExistence type="predicted"/>
<dbReference type="VEuPathDB" id="FungiDB:F503_00229"/>